<sequence length="160" mass="17132">MLRIAISGHRDLSARTADRVRTELRAILAARAGRVVGLSCLAAGADQIFAEEVVRGGGRLHAIVPAADYRQTLPPPAREPYDGLVSAAERVHRMPYARSGPEAYQAASEFMLRLADELVAVWDGLPARGRAGTAEVVAHARSAGMSVRVVWPPESERSPG</sequence>
<name>A0A840PC71_9ACTN</name>
<dbReference type="RefSeq" id="WP_185055852.1">
    <property type="nucleotide sequence ID" value="NZ_BAABIX010000014.1"/>
</dbReference>
<dbReference type="SUPFAM" id="SSF102405">
    <property type="entry name" value="MCP/YpsA-like"/>
    <property type="match status" value="1"/>
</dbReference>
<organism evidence="1 2">
    <name type="scientific">Thermocatellispora tengchongensis</name>
    <dbReference type="NCBI Taxonomy" id="1073253"/>
    <lineage>
        <taxon>Bacteria</taxon>
        <taxon>Bacillati</taxon>
        <taxon>Actinomycetota</taxon>
        <taxon>Actinomycetes</taxon>
        <taxon>Streptosporangiales</taxon>
        <taxon>Streptosporangiaceae</taxon>
        <taxon>Thermocatellispora</taxon>
    </lineage>
</organism>
<dbReference type="Proteomes" id="UP000578449">
    <property type="component" value="Unassembled WGS sequence"/>
</dbReference>
<dbReference type="EMBL" id="JACHGN010000026">
    <property type="protein sequence ID" value="MBB5139014.1"/>
    <property type="molecule type" value="Genomic_DNA"/>
</dbReference>
<keyword evidence="2" id="KW-1185">Reference proteome</keyword>
<proteinExistence type="predicted"/>
<evidence type="ECO:0000313" key="2">
    <source>
        <dbReference type="Proteomes" id="UP000578449"/>
    </source>
</evidence>
<reference evidence="1 2" key="1">
    <citation type="submission" date="2020-08" db="EMBL/GenBank/DDBJ databases">
        <title>Genomic Encyclopedia of Type Strains, Phase IV (KMG-IV): sequencing the most valuable type-strain genomes for metagenomic binning, comparative biology and taxonomic classification.</title>
        <authorList>
            <person name="Goeker M."/>
        </authorList>
    </citation>
    <scope>NUCLEOTIDE SEQUENCE [LARGE SCALE GENOMIC DNA]</scope>
    <source>
        <strain evidence="1 2">DSM 45615</strain>
    </source>
</reference>
<comment type="caution">
    <text evidence="1">The sequence shown here is derived from an EMBL/GenBank/DDBJ whole genome shotgun (WGS) entry which is preliminary data.</text>
</comment>
<evidence type="ECO:0000313" key="1">
    <source>
        <dbReference type="EMBL" id="MBB5139014.1"/>
    </source>
</evidence>
<accession>A0A840PC71</accession>
<dbReference type="Gene3D" id="3.40.50.450">
    <property type="match status" value="1"/>
</dbReference>
<protein>
    <recommendedName>
        <fullName evidence="3">DUF2493 domain-containing protein</fullName>
    </recommendedName>
</protein>
<evidence type="ECO:0008006" key="3">
    <source>
        <dbReference type="Google" id="ProtNLM"/>
    </source>
</evidence>
<gene>
    <name evidence="1" type="ORF">HNP84_008776</name>
</gene>
<dbReference type="AlphaFoldDB" id="A0A840PC71"/>